<dbReference type="AlphaFoldDB" id="A0A3D9KVY1"/>
<accession>A0A3D9KVY1</accession>
<dbReference type="NCBIfam" id="TIGR01974">
    <property type="entry name" value="NDH_I_L"/>
    <property type="match status" value="1"/>
</dbReference>
<dbReference type="GO" id="GO:0008137">
    <property type="term" value="F:NADH dehydrogenase (ubiquinone) activity"/>
    <property type="evidence" value="ECO:0007669"/>
    <property type="project" value="InterPro"/>
</dbReference>
<dbReference type="Proteomes" id="UP000256779">
    <property type="component" value="Unassembled WGS sequence"/>
</dbReference>
<comment type="subcellular location">
    <subcellularLocation>
        <location evidence="1">Endomembrane system</location>
        <topology evidence="1">Multi-pass membrane protein</topology>
    </subcellularLocation>
    <subcellularLocation>
        <location evidence="5">Membrane</location>
        <topology evidence="5">Multi-pass membrane protein</topology>
    </subcellularLocation>
</comment>
<evidence type="ECO:0000256" key="3">
    <source>
        <dbReference type="ARBA" id="ARBA00022989"/>
    </source>
</evidence>
<sequence length="651" mass="71654">MSNPAIHLTLVLLLPLAGGILTYLSGQSMVRRTALVGMVPGLIAAGMLLFMSNDSSITIRFDWLPGHSLGWQVDHVSAVLIALVYFISFLVHLFSLHYLQHDPSIHRYFAKLGFFTTSMLGLLAADHLLLVFVFWELVGFSSYLLIGFWFSQEDKAKSAREAFMVNRVADAGLLIGVILMVMVLDQPFLSELSAVSSSPLVHLAGIGLLIGALGKSAQFPFFGWLPKAMAGPTPVSALIHAATMVAAGVYLLFRVVPVLSPLVMGLAAILGAVTALMAAIAALTQHDIKKVLAYSTISQLGYMVLGVGVGAYQASLFHLWTHAFFKAGLFMAAGAVIHYFHELRHDDHEFDGQDMRNMGGLRKVLPVTHLVYLLCGLALSGLPFFSGFLSKEGILSGAWIWASQTGLWAYVVTDMAFITAFLTPLYVGRQILLVFYGEPRTVVERLQGMEPLWKVKLPLLLLAIASVWVFSAINPFNPTGWWLNAYLFSNDIFRAPEGFDYIEKLTFGLSVVLSAGGLLVSYWYFRPSRSQAYSNAGVPQTWYGRLSYRGWFMAEVYAALAKVYDALVMLSAWFDRKVIDKAVNAVGVASVVLSKAAAIFDREIIDGLVNLMAWLANLVGRLFTGIQSGKVQHQLVWMMVVLLAILLWFQF</sequence>
<dbReference type="InterPro" id="IPR001516">
    <property type="entry name" value="Proton_antipo_N"/>
</dbReference>
<feature type="transmembrane region" description="Helical" evidence="6">
    <location>
        <begin position="457"/>
        <end position="476"/>
    </location>
</feature>
<feature type="transmembrane region" description="Helical" evidence="6">
    <location>
        <begin position="262"/>
        <end position="284"/>
    </location>
</feature>
<evidence type="ECO:0000259" key="7">
    <source>
        <dbReference type="Pfam" id="PF00361"/>
    </source>
</evidence>
<name>A0A3D9KVY1_MARFU</name>
<comment type="caution">
    <text evidence="9">The sequence shown here is derived from an EMBL/GenBank/DDBJ whole genome shotgun (WGS) entry which is preliminary data.</text>
</comment>
<dbReference type="InterPro" id="IPR003945">
    <property type="entry name" value="NU5C-like"/>
</dbReference>
<dbReference type="Gene3D" id="1.20.5.2700">
    <property type="match status" value="1"/>
</dbReference>
<feature type="transmembrane region" description="Helical" evidence="6">
    <location>
        <begin position="408"/>
        <end position="436"/>
    </location>
</feature>
<evidence type="ECO:0000256" key="1">
    <source>
        <dbReference type="ARBA" id="ARBA00004127"/>
    </source>
</evidence>
<feature type="transmembrane region" description="Helical" evidence="6">
    <location>
        <begin position="291"/>
        <end position="313"/>
    </location>
</feature>
<feature type="transmembrane region" description="Helical" evidence="6">
    <location>
        <begin position="6"/>
        <end position="26"/>
    </location>
</feature>
<dbReference type="InterPro" id="IPR018393">
    <property type="entry name" value="NADHpl_OxRdtase_5_subgr"/>
</dbReference>
<dbReference type="Pfam" id="PF00662">
    <property type="entry name" value="Proton_antipo_N"/>
    <property type="match status" value="1"/>
</dbReference>
<dbReference type="GO" id="GO:0016020">
    <property type="term" value="C:membrane"/>
    <property type="evidence" value="ECO:0007669"/>
    <property type="project" value="UniProtKB-SubCell"/>
</dbReference>
<feature type="transmembrane region" description="Helical" evidence="6">
    <location>
        <begin position="72"/>
        <end position="96"/>
    </location>
</feature>
<feature type="transmembrane region" description="Helical" evidence="6">
    <location>
        <begin position="33"/>
        <end position="52"/>
    </location>
</feature>
<dbReference type="PRINTS" id="PR01435">
    <property type="entry name" value="NPOXDRDTASE5"/>
</dbReference>
<feature type="transmembrane region" description="Helical" evidence="6">
    <location>
        <begin position="632"/>
        <end position="649"/>
    </location>
</feature>
<keyword evidence="2 5" id="KW-0812">Transmembrane</keyword>
<dbReference type="EMBL" id="QREG01000035">
    <property type="protein sequence ID" value="RED91889.1"/>
    <property type="molecule type" value="Genomic_DNA"/>
</dbReference>
<reference evidence="9 10" key="1">
    <citation type="submission" date="2018-07" db="EMBL/GenBank/DDBJ databases">
        <title>Genomic Encyclopedia of Type Strains, Phase IV (KMG-IV): sequencing the most valuable type-strain genomes for metagenomic binning, comparative biology and taxonomic classification.</title>
        <authorList>
            <person name="Goeker M."/>
        </authorList>
    </citation>
    <scope>NUCLEOTIDE SEQUENCE [LARGE SCALE GENOMIC DNA]</scope>
    <source>
        <strain evidence="9 10">DSM 4134</strain>
    </source>
</reference>
<feature type="domain" description="NADH:quinone oxidoreductase/Mrp antiporter transmembrane" evidence="7">
    <location>
        <begin position="125"/>
        <end position="413"/>
    </location>
</feature>
<evidence type="ECO:0000256" key="5">
    <source>
        <dbReference type="RuleBase" id="RU000320"/>
    </source>
</evidence>
<feature type="transmembrane region" description="Helical" evidence="6">
    <location>
        <begin position="237"/>
        <end position="256"/>
    </location>
</feature>
<dbReference type="OrthoDB" id="9807568at2"/>
<keyword evidence="3 6" id="KW-1133">Transmembrane helix</keyword>
<gene>
    <name evidence="9" type="ORF">C7460_1354</name>
</gene>
<evidence type="ECO:0000256" key="2">
    <source>
        <dbReference type="ARBA" id="ARBA00022692"/>
    </source>
</evidence>
<evidence type="ECO:0000313" key="9">
    <source>
        <dbReference type="EMBL" id="RED91889.1"/>
    </source>
</evidence>
<feature type="transmembrane region" description="Helical" evidence="6">
    <location>
        <begin position="201"/>
        <end position="225"/>
    </location>
</feature>
<dbReference type="GO" id="GO:0003954">
    <property type="term" value="F:NADH dehydrogenase activity"/>
    <property type="evidence" value="ECO:0007669"/>
    <property type="project" value="TreeGrafter"/>
</dbReference>
<dbReference type="InterPro" id="IPR001750">
    <property type="entry name" value="ND/Mrp_TM"/>
</dbReference>
<feature type="transmembrane region" description="Helical" evidence="6">
    <location>
        <begin position="364"/>
        <end position="388"/>
    </location>
</feature>
<feature type="transmembrane region" description="Helical" evidence="6">
    <location>
        <begin position="319"/>
        <end position="340"/>
    </location>
</feature>
<dbReference type="GO" id="GO:0042773">
    <property type="term" value="P:ATP synthesis coupled electron transport"/>
    <property type="evidence" value="ECO:0007669"/>
    <property type="project" value="InterPro"/>
</dbReference>
<dbReference type="PANTHER" id="PTHR42829:SF2">
    <property type="entry name" value="NADH-UBIQUINONE OXIDOREDUCTASE CHAIN 5"/>
    <property type="match status" value="1"/>
</dbReference>
<feature type="transmembrane region" description="Helical" evidence="6">
    <location>
        <begin position="108"/>
        <end position="125"/>
    </location>
</feature>
<organism evidence="9 10">
    <name type="scientific">Marinoscillum furvescens DSM 4134</name>
    <dbReference type="NCBI Taxonomy" id="1122208"/>
    <lineage>
        <taxon>Bacteria</taxon>
        <taxon>Pseudomonadati</taxon>
        <taxon>Bacteroidota</taxon>
        <taxon>Cytophagia</taxon>
        <taxon>Cytophagales</taxon>
        <taxon>Reichenbachiellaceae</taxon>
        <taxon>Marinoscillum</taxon>
    </lineage>
</organism>
<dbReference type="GO" id="GO:0012505">
    <property type="term" value="C:endomembrane system"/>
    <property type="evidence" value="ECO:0007669"/>
    <property type="project" value="UniProtKB-SubCell"/>
</dbReference>
<dbReference type="PRINTS" id="PR01434">
    <property type="entry name" value="NADHDHGNASE5"/>
</dbReference>
<feature type="domain" description="NADH-Ubiquinone oxidoreductase (complex I) chain 5 N-terminal" evidence="8">
    <location>
        <begin position="68"/>
        <end position="109"/>
    </location>
</feature>
<evidence type="ECO:0000259" key="8">
    <source>
        <dbReference type="Pfam" id="PF00662"/>
    </source>
</evidence>
<keyword evidence="10" id="KW-1185">Reference proteome</keyword>
<evidence type="ECO:0000256" key="4">
    <source>
        <dbReference type="ARBA" id="ARBA00023136"/>
    </source>
</evidence>
<dbReference type="GO" id="GO:0015990">
    <property type="term" value="P:electron transport coupled proton transport"/>
    <property type="evidence" value="ECO:0007669"/>
    <property type="project" value="TreeGrafter"/>
</dbReference>
<feature type="transmembrane region" description="Helical" evidence="6">
    <location>
        <begin position="505"/>
        <end position="525"/>
    </location>
</feature>
<evidence type="ECO:0000313" key="10">
    <source>
        <dbReference type="Proteomes" id="UP000256779"/>
    </source>
</evidence>
<protein>
    <submittedName>
        <fullName evidence="9">NADH dehydrogenase subunit L</fullName>
    </submittedName>
</protein>
<proteinExistence type="predicted"/>
<dbReference type="RefSeq" id="WP_115870394.1">
    <property type="nucleotide sequence ID" value="NZ_QREG01000035.1"/>
</dbReference>
<keyword evidence="4 6" id="KW-0472">Membrane</keyword>
<feature type="transmembrane region" description="Helical" evidence="6">
    <location>
        <begin position="171"/>
        <end position="189"/>
    </location>
</feature>
<dbReference type="Pfam" id="PF00361">
    <property type="entry name" value="Proton_antipo_M"/>
    <property type="match status" value="1"/>
</dbReference>
<dbReference type="PANTHER" id="PTHR42829">
    <property type="entry name" value="NADH-UBIQUINONE OXIDOREDUCTASE CHAIN 5"/>
    <property type="match status" value="1"/>
</dbReference>
<feature type="transmembrane region" description="Helical" evidence="6">
    <location>
        <begin position="131"/>
        <end position="150"/>
    </location>
</feature>
<evidence type="ECO:0000256" key="6">
    <source>
        <dbReference type="SAM" id="Phobius"/>
    </source>
</evidence>